<dbReference type="FunFam" id="3.40.50.10860:FF:000002">
    <property type="entry name" value="Glutamate dehydrogenase"/>
    <property type="match status" value="1"/>
</dbReference>
<dbReference type="SUPFAM" id="SSF48371">
    <property type="entry name" value="ARM repeat"/>
    <property type="match status" value="1"/>
</dbReference>
<proteinExistence type="inferred from homology"/>
<evidence type="ECO:0000256" key="2">
    <source>
        <dbReference type="ARBA" id="ARBA00012907"/>
    </source>
</evidence>
<dbReference type="InterPro" id="IPR033922">
    <property type="entry name" value="NAD_bind_Glu_DH"/>
</dbReference>
<evidence type="ECO:0000313" key="11">
    <source>
        <dbReference type="Proteomes" id="UP001152797"/>
    </source>
</evidence>
<dbReference type="InterPro" id="IPR011989">
    <property type="entry name" value="ARM-like"/>
</dbReference>
<dbReference type="NCBIfam" id="NF006929">
    <property type="entry name" value="PRK09414.1"/>
    <property type="match status" value="1"/>
</dbReference>
<dbReference type="PANTHER" id="PTHR43571:SF1">
    <property type="entry name" value="NADP-SPECIFIC GLUTAMATE DEHYDROGENASE 1-RELATED"/>
    <property type="match status" value="1"/>
</dbReference>
<dbReference type="InterPro" id="IPR006095">
    <property type="entry name" value="Glu/Leu/Phe/Val/Trp_DH"/>
</dbReference>
<dbReference type="SMART" id="SM00567">
    <property type="entry name" value="EZ_HEAT"/>
    <property type="match status" value="3"/>
</dbReference>
<evidence type="ECO:0000256" key="1">
    <source>
        <dbReference type="ARBA" id="ARBA00006382"/>
    </source>
</evidence>
<dbReference type="SUPFAM" id="SSF51735">
    <property type="entry name" value="NAD(P)-binding Rossmann-fold domains"/>
    <property type="match status" value="1"/>
</dbReference>
<dbReference type="Gene3D" id="3.40.50.10860">
    <property type="entry name" value="Leucine Dehydrogenase, chain A, domain 1"/>
    <property type="match status" value="1"/>
</dbReference>
<dbReference type="EMBL" id="CAMXCT020000001">
    <property type="protein sequence ID" value="CAL1124857.1"/>
    <property type="molecule type" value="Genomic_DNA"/>
</dbReference>
<dbReference type="InterPro" id="IPR000357">
    <property type="entry name" value="HEAT"/>
</dbReference>
<dbReference type="InterPro" id="IPR033524">
    <property type="entry name" value="Glu/Leu/Phe/Val_DH_AS"/>
</dbReference>
<keyword evidence="7" id="KW-0732">Signal</keyword>
<keyword evidence="3" id="KW-0677">Repeat</keyword>
<organism evidence="9">
    <name type="scientific">Cladocopium goreaui</name>
    <dbReference type="NCBI Taxonomy" id="2562237"/>
    <lineage>
        <taxon>Eukaryota</taxon>
        <taxon>Sar</taxon>
        <taxon>Alveolata</taxon>
        <taxon>Dinophyceae</taxon>
        <taxon>Suessiales</taxon>
        <taxon>Symbiodiniaceae</taxon>
        <taxon>Cladocopium</taxon>
    </lineage>
</organism>
<evidence type="ECO:0000313" key="9">
    <source>
        <dbReference type="EMBL" id="CAI3971482.1"/>
    </source>
</evidence>
<evidence type="ECO:0000313" key="10">
    <source>
        <dbReference type="EMBL" id="CAL4758794.1"/>
    </source>
</evidence>
<feature type="domain" description="Glutamate/phenylalanine/leucine/valine/L-tryptophan dehydrogenase C-terminal" evidence="8">
    <location>
        <begin position="835"/>
        <end position="1078"/>
    </location>
</feature>
<feature type="signal peptide" evidence="7">
    <location>
        <begin position="1"/>
        <end position="18"/>
    </location>
</feature>
<dbReference type="PANTHER" id="PTHR43571">
    <property type="entry name" value="NADP-SPECIFIC GLUTAMATE DEHYDROGENASE 1-RELATED"/>
    <property type="match status" value="1"/>
</dbReference>
<dbReference type="Proteomes" id="UP001152797">
    <property type="component" value="Unassembled WGS sequence"/>
</dbReference>
<dbReference type="InterPro" id="IPR017850">
    <property type="entry name" value="Alkaline_phosphatase_core_sf"/>
</dbReference>
<dbReference type="SUPFAM" id="SSF53649">
    <property type="entry name" value="Alkaline phosphatase-like"/>
    <property type="match status" value="1"/>
</dbReference>
<dbReference type="SUPFAM" id="SSF53223">
    <property type="entry name" value="Aminoacid dehydrogenase-like, N-terminal domain"/>
    <property type="match status" value="1"/>
</dbReference>
<dbReference type="SMART" id="SM00839">
    <property type="entry name" value="ELFV_dehydrog"/>
    <property type="match status" value="1"/>
</dbReference>
<dbReference type="CDD" id="cd05313">
    <property type="entry name" value="NAD_bind_2_Glu_DH"/>
    <property type="match status" value="1"/>
</dbReference>
<evidence type="ECO:0000256" key="3">
    <source>
        <dbReference type="ARBA" id="ARBA00022737"/>
    </source>
</evidence>
<dbReference type="Gene3D" id="1.25.10.10">
    <property type="entry name" value="Leucine-rich Repeat Variant"/>
    <property type="match status" value="1"/>
</dbReference>
<gene>
    <name evidence="9" type="ORF">C1SCF055_LOCUS72</name>
</gene>
<keyword evidence="11" id="KW-1185">Reference proteome</keyword>
<sequence>MSLLLASVLATWSGVCSAAPRPNILWLSCEDISPHLGCYGYEHATTPNIDRLATEGIRYSNAFATAGVCAPCRSAIITGMYQTSLGTHHMRTIAKLPDFVHPFPTYLRQAGYYCTNNSKEDYQFRTPKGTWNDSSSTAHWRNRPDPEQPFFAVFNYGGCHESGISNDDKYKSVTEGLEKHDRRKVASTLPPYYPNTEVTREDWGRYYDVITAMDRWAGDMLQQLQEDGLADNTIVFFWSDHGVGLPRAKRWLYDSGMHVPLIVRVPDKYQSQATYPPDTVTQQLVSLLDLGPTVLNLAGCEIPDYMQGQPFLGTDLPQQREYVYGARDRMDERYDIIRAVRNEQFKYIRNYETWKPYYQYMNTSEKSRTMREIRRLHAKGELPPASERFMADHKPTEEFYDLANDPHELNNLADDPEYLDAIKPFRKAHLDWVGNTRDLGLIPEPELAKREHQLSSRYDILSCEEGQELAIRLRDTALLAAGDSPEALPELLERLNDPDAAVRYWAAIGVGNLASQAKSHQYKIAEATKDDSAVVRVAAARALCRMGNVQEGLPTLVDALHKDPQWVRLNAAIVLDEIDDEALPVLADLQQSLEPRTELLYRGKYVVRVVNRALNELQGTNNTKILSTISVGNMDYELEKFMGGLIRRNRGEREFHQAVREVAETLIPYINEHPEIRKASILERLTEPDRIIIFRVTWEDDKGRVRVNRAWRVQFSNAIGPYKGGLRFHKSVNQSVLKFLGFEQTFKNSLTGLPMGGGKGGANFNPKGKSDREVMRFCQSLMIELHRHIGEDTDVPAGDIGVGSREISYLFGQYKRLANRFTGILTGKGLAFGGSLVRTEATGYGCVYFCENMLNHHGDSIEGKTVSISGSGNVARYAAEKAIDMKAKVVTLSDSGGFIHDPNGITHEKLDFIHELKEEKRGRIREYAEKFDGVEFHADQRPWGVPCDIALPCATQNELNADEAQTLIENGVKAISEGANMPTEHAAIQRFLHSKVLFGPGKAANAGGVAVSGLEQSQNALRLQWSHDEIDSRLKTIMRDIHDKCVRHGGGEDHYTNYVRGANIAGFLKVADAMLAYGVV</sequence>
<dbReference type="Pfam" id="PF02812">
    <property type="entry name" value="ELFV_dehydrog_N"/>
    <property type="match status" value="1"/>
</dbReference>
<reference evidence="10 11" key="2">
    <citation type="submission" date="2024-05" db="EMBL/GenBank/DDBJ databases">
        <authorList>
            <person name="Chen Y."/>
            <person name="Shah S."/>
            <person name="Dougan E. K."/>
            <person name="Thang M."/>
            <person name="Chan C."/>
        </authorList>
    </citation>
    <scope>NUCLEOTIDE SEQUENCE [LARGE SCALE GENOMIC DNA]</scope>
</reference>
<reference evidence="9" key="1">
    <citation type="submission" date="2022-10" db="EMBL/GenBank/DDBJ databases">
        <authorList>
            <person name="Chen Y."/>
            <person name="Dougan E. K."/>
            <person name="Chan C."/>
            <person name="Rhodes N."/>
            <person name="Thang M."/>
        </authorList>
    </citation>
    <scope>NUCLEOTIDE SEQUENCE</scope>
</reference>
<feature type="region of interest" description="Disordered" evidence="6">
    <location>
        <begin position="125"/>
        <end position="144"/>
    </location>
</feature>
<evidence type="ECO:0000256" key="7">
    <source>
        <dbReference type="SAM" id="SignalP"/>
    </source>
</evidence>
<feature type="compositionally biased region" description="Polar residues" evidence="6">
    <location>
        <begin position="129"/>
        <end position="139"/>
    </location>
</feature>
<dbReference type="Gene3D" id="3.40.50.720">
    <property type="entry name" value="NAD(P)-binding Rossmann-like Domain"/>
    <property type="match status" value="1"/>
</dbReference>
<keyword evidence="4 5" id="KW-0560">Oxidoreductase</keyword>
<dbReference type="GO" id="GO:0006537">
    <property type="term" value="P:glutamate biosynthetic process"/>
    <property type="evidence" value="ECO:0007669"/>
    <property type="project" value="TreeGrafter"/>
</dbReference>
<dbReference type="Gene3D" id="3.40.720.10">
    <property type="entry name" value="Alkaline Phosphatase, subunit A"/>
    <property type="match status" value="1"/>
</dbReference>
<dbReference type="InterPro" id="IPR006097">
    <property type="entry name" value="Glu/Leu/Phe/Val/Trp_DH_dimer"/>
</dbReference>
<evidence type="ECO:0000256" key="6">
    <source>
        <dbReference type="SAM" id="MobiDB-lite"/>
    </source>
</evidence>
<dbReference type="InterPro" id="IPR006096">
    <property type="entry name" value="Glu/Leu/Phe/Val/Trp_DH_C"/>
</dbReference>
<dbReference type="PROSITE" id="PS00074">
    <property type="entry name" value="GLFV_DEHYDROGENASE"/>
    <property type="match status" value="1"/>
</dbReference>
<dbReference type="EMBL" id="CAMXCT030000001">
    <property type="protein sequence ID" value="CAL4758794.1"/>
    <property type="molecule type" value="Genomic_DNA"/>
</dbReference>
<dbReference type="EC" id="1.4.1.4" evidence="2"/>
<evidence type="ECO:0000259" key="8">
    <source>
        <dbReference type="SMART" id="SM00839"/>
    </source>
</evidence>
<dbReference type="InterPro" id="IPR016024">
    <property type="entry name" value="ARM-type_fold"/>
</dbReference>
<dbReference type="InterPro" id="IPR050724">
    <property type="entry name" value="Glu_Leu_Phe_Val_DH"/>
</dbReference>
<dbReference type="InterPro" id="IPR036291">
    <property type="entry name" value="NAD(P)-bd_dom_sf"/>
</dbReference>
<comment type="similarity">
    <text evidence="1 5">Belongs to the Glu/Leu/Phe/Val dehydrogenases family.</text>
</comment>
<accession>A0A9P1FF27</accession>
<dbReference type="FunFam" id="3.40.50.720:FF:000030">
    <property type="entry name" value="Glutamate dehydrogenase"/>
    <property type="match status" value="1"/>
</dbReference>
<dbReference type="AlphaFoldDB" id="A0A9P1FF27"/>
<name>A0A9P1FF27_9DINO</name>
<dbReference type="FunFam" id="1.10.285.10:FF:000001">
    <property type="entry name" value="Glutamate dehydrogenase"/>
    <property type="match status" value="1"/>
</dbReference>
<dbReference type="GO" id="GO:0005829">
    <property type="term" value="C:cytosol"/>
    <property type="evidence" value="ECO:0007669"/>
    <property type="project" value="TreeGrafter"/>
</dbReference>
<dbReference type="InterPro" id="IPR004155">
    <property type="entry name" value="PBS_lyase_HEAT"/>
</dbReference>
<feature type="chain" id="PRO_5043271946" description="glutamate dehydrogenase (NADP(+))" evidence="7">
    <location>
        <begin position="19"/>
        <end position="1080"/>
    </location>
</feature>
<dbReference type="OrthoDB" id="6718861at2759"/>
<dbReference type="Pfam" id="PF00208">
    <property type="entry name" value="ELFV_dehydrog"/>
    <property type="match status" value="1"/>
</dbReference>
<dbReference type="GO" id="GO:0004354">
    <property type="term" value="F:glutamate dehydrogenase (NADP+) activity"/>
    <property type="evidence" value="ECO:0007669"/>
    <property type="project" value="UniProtKB-EC"/>
</dbReference>
<dbReference type="Pfam" id="PF13646">
    <property type="entry name" value="HEAT_2"/>
    <property type="match status" value="1"/>
</dbReference>
<dbReference type="Pfam" id="PF00884">
    <property type="entry name" value="Sulfatase"/>
    <property type="match status" value="1"/>
</dbReference>
<dbReference type="EMBL" id="CAMXCT010000001">
    <property type="protein sequence ID" value="CAI3971482.1"/>
    <property type="molecule type" value="Genomic_DNA"/>
</dbReference>
<dbReference type="InterPro" id="IPR000917">
    <property type="entry name" value="Sulfatase_N"/>
</dbReference>
<protein>
    <recommendedName>
        <fullName evidence="2">glutamate dehydrogenase (NADP(+))</fullName>
        <ecNumber evidence="2">1.4.1.4</ecNumber>
    </recommendedName>
</protein>
<evidence type="ECO:0000256" key="5">
    <source>
        <dbReference type="RuleBase" id="RU004417"/>
    </source>
</evidence>
<dbReference type="PRINTS" id="PR00082">
    <property type="entry name" value="GLFDHDRGNASE"/>
</dbReference>
<dbReference type="InterPro" id="IPR046346">
    <property type="entry name" value="Aminoacid_DH-like_N_sf"/>
</dbReference>
<dbReference type="CDD" id="cd16027">
    <property type="entry name" value="SGSH"/>
    <property type="match status" value="1"/>
</dbReference>
<evidence type="ECO:0000256" key="4">
    <source>
        <dbReference type="ARBA" id="ARBA00023002"/>
    </source>
</evidence>
<comment type="caution">
    <text evidence="9">The sequence shown here is derived from an EMBL/GenBank/DDBJ whole genome shotgun (WGS) entry which is preliminary data.</text>
</comment>
<dbReference type="Gene3D" id="1.10.285.10">
    <property type="entry name" value="Glutamate Dehydrogenase, chain A, domain 3"/>
    <property type="match status" value="2"/>
</dbReference>
<dbReference type="Pfam" id="PF02985">
    <property type="entry name" value="HEAT"/>
    <property type="match status" value="1"/>
</dbReference>